<dbReference type="PANTHER" id="PTHR25465">
    <property type="entry name" value="B-BOX DOMAIN CONTAINING"/>
    <property type="match status" value="1"/>
</dbReference>
<accession>A0A8J4UBG7</accession>
<evidence type="ECO:0000256" key="4">
    <source>
        <dbReference type="SAM" id="MobiDB-lite"/>
    </source>
</evidence>
<dbReference type="InterPro" id="IPR043136">
    <property type="entry name" value="B30.2/SPRY_sf"/>
</dbReference>
<dbReference type="Proteomes" id="UP000727407">
    <property type="component" value="Unassembled WGS sequence"/>
</dbReference>
<keyword evidence="3" id="KW-0862">Zinc</keyword>
<dbReference type="Gene3D" id="1.10.510.10">
    <property type="entry name" value="Transferase(Phosphotransferase) domain 1"/>
    <property type="match status" value="1"/>
</dbReference>
<dbReference type="InterPro" id="IPR000719">
    <property type="entry name" value="Prot_kinase_dom"/>
</dbReference>
<dbReference type="OrthoDB" id="10023235at2759"/>
<dbReference type="PANTHER" id="PTHR25465:SF77">
    <property type="entry name" value="E3 UBIQUITIN_ISG15 LIGASE TRIM25"/>
    <property type="match status" value="1"/>
</dbReference>
<dbReference type="SUPFAM" id="SSF56112">
    <property type="entry name" value="Protein kinase-like (PK-like)"/>
    <property type="match status" value="1"/>
</dbReference>
<dbReference type="InterPro" id="IPR011009">
    <property type="entry name" value="Kinase-like_dom_sf"/>
</dbReference>
<keyword evidence="7" id="KW-0808">Transferase</keyword>
<evidence type="ECO:0000256" key="1">
    <source>
        <dbReference type="ARBA" id="ARBA00022723"/>
    </source>
</evidence>
<dbReference type="Pfam" id="PF25600">
    <property type="entry name" value="TRIM_CC"/>
    <property type="match status" value="1"/>
</dbReference>
<feature type="domain" description="Protein kinase" evidence="5">
    <location>
        <begin position="1164"/>
        <end position="1418"/>
    </location>
</feature>
<dbReference type="PROSITE" id="PS50188">
    <property type="entry name" value="B302_SPRY"/>
    <property type="match status" value="1"/>
</dbReference>
<dbReference type="InterPro" id="IPR003877">
    <property type="entry name" value="SPRY_dom"/>
</dbReference>
<dbReference type="Gene3D" id="2.60.120.920">
    <property type="match status" value="2"/>
</dbReference>
<feature type="compositionally biased region" description="Basic and acidic residues" evidence="4">
    <location>
        <begin position="808"/>
        <end position="826"/>
    </location>
</feature>
<keyword evidence="7" id="KW-0418">Kinase</keyword>
<gene>
    <name evidence="7" type="primary">stk31</name>
    <name evidence="7" type="ORF">DAT39_007593</name>
</gene>
<keyword evidence="2" id="KW-0863">Zinc-finger</keyword>
<evidence type="ECO:0000259" key="5">
    <source>
        <dbReference type="PROSITE" id="PS50011"/>
    </source>
</evidence>
<dbReference type="InterPro" id="IPR058030">
    <property type="entry name" value="TRIM8/14/16/25/29/45/65_CC"/>
</dbReference>
<evidence type="ECO:0000313" key="8">
    <source>
        <dbReference type="Proteomes" id="UP000727407"/>
    </source>
</evidence>
<dbReference type="InterPro" id="IPR051051">
    <property type="entry name" value="E3_ubiq-ligase_TRIM/RNF"/>
</dbReference>
<evidence type="ECO:0000256" key="3">
    <source>
        <dbReference type="ARBA" id="ARBA00022833"/>
    </source>
</evidence>
<dbReference type="EMBL" id="QNUK01000086">
    <property type="protein sequence ID" value="KAF5902676.1"/>
    <property type="molecule type" value="Genomic_DNA"/>
</dbReference>
<dbReference type="SUPFAM" id="SSF57845">
    <property type="entry name" value="B-box zinc-binding domain"/>
    <property type="match status" value="1"/>
</dbReference>
<reference evidence="7" key="1">
    <citation type="submission" date="2020-07" db="EMBL/GenBank/DDBJ databases">
        <title>Clarias magur genome sequencing, assembly and annotation.</title>
        <authorList>
            <person name="Kushwaha B."/>
            <person name="Kumar R."/>
            <person name="Das P."/>
            <person name="Joshi C.G."/>
            <person name="Kumar D."/>
            <person name="Nagpure N.S."/>
            <person name="Pandey M."/>
            <person name="Agarwal S."/>
            <person name="Srivastava S."/>
            <person name="Singh M."/>
            <person name="Sahoo L."/>
            <person name="Jayasankar P."/>
            <person name="Meher P.K."/>
            <person name="Koringa P.G."/>
            <person name="Iquebal M.A."/>
            <person name="Das S.P."/>
            <person name="Bit A."/>
            <person name="Patnaik S."/>
            <person name="Patel N."/>
            <person name="Shah T.M."/>
            <person name="Hinsu A."/>
            <person name="Jena J.K."/>
        </authorList>
    </citation>
    <scope>NUCLEOTIDE SEQUENCE</scope>
    <source>
        <strain evidence="7">CIFAMagur01</strain>
        <tissue evidence="7">Testis</tissue>
    </source>
</reference>
<feature type="region of interest" description="Disordered" evidence="4">
    <location>
        <begin position="808"/>
        <end position="827"/>
    </location>
</feature>
<evidence type="ECO:0000256" key="2">
    <source>
        <dbReference type="ARBA" id="ARBA00022771"/>
    </source>
</evidence>
<comment type="caution">
    <text evidence="7">The sequence shown here is derived from an EMBL/GenBank/DDBJ whole genome shotgun (WGS) entry which is preliminary data.</text>
</comment>
<dbReference type="SUPFAM" id="SSF49899">
    <property type="entry name" value="Concanavalin A-like lectins/glucanases"/>
    <property type="match status" value="1"/>
</dbReference>
<feature type="non-terminal residue" evidence="7">
    <location>
        <position position="1"/>
    </location>
</feature>
<dbReference type="Gene3D" id="3.30.160.60">
    <property type="entry name" value="Classic Zinc Finger"/>
    <property type="match status" value="1"/>
</dbReference>
<name>A0A8J4UBG7_CLAMG</name>
<proteinExistence type="predicted"/>
<keyword evidence="8" id="KW-1185">Reference proteome</keyword>
<protein>
    <submittedName>
        <fullName evidence="7">Serine/threonine-protein kinase 31 isoform X3</fullName>
    </submittedName>
</protein>
<dbReference type="InterPro" id="IPR001870">
    <property type="entry name" value="B30.2/SPRY"/>
</dbReference>
<organism evidence="7 8">
    <name type="scientific">Clarias magur</name>
    <name type="common">Asian catfish</name>
    <name type="synonym">Macropteronotus magur</name>
    <dbReference type="NCBI Taxonomy" id="1594786"/>
    <lineage>
        <taxon>Eukaryota</taxon>
        <taxon>Metazoa</taxon>
        <taxon>Chordata</taxon>
        <taxon>Craniata</taxon>
        <taxon>Vertebrata</taxon>
        <taxon>Euteleostomi</taxon>
        <taxon>Actinopterygii</taxon>
        <taxon>Neopterygii</taxon>
        <taxon>Teleostei</taxon>
        <taxon>Ostariophysi</taxon>
        <taxon>Siluriformes</taxon>
        <taxon>Clariidae</taxon>
        <taxon>Clarias</taxon>
    </lineage>
</organism>
<dbReference type="Pfam" id="PF00622">
    <property type="entry name" value="SPRY"/>
    <property type="match status" value="1"/>
</dbReference>
<feature type="domain" description="B30.2/SPRY" evidence="6">
    <location>
        <begin position="289"/>
        <end position="489"/>
    </location>
</feature>
<dbReference type="PROSITE" id="PS50011">
    <property type="entry name" value="PROTEIN_KINASE_DOM"/>
    <property type="match status" value="1"/>
</dbReference>
<sequence>MEHVEKVWPEFEGFTLGDENPTINCDICEEGRELSAVKTCVTCLASFCSVHATSHVNSKALAKHCLCTPVSDINDLLCKKHSKVLDVYCMNHGAAICWQCTAKHRKCNTCSVEKMRTNWKAAVEPVATEAQDREDSTTELLEALNTMTEGIMDAAENMTEDVQLCFEKLINTINLAQNKAISFIEAEKEKALQKIKKQKECLDNQMLSITLIKEKIHDCMNNESYFNFLQPLPLLPPEVGQLQDVEMDGQGMERMILDLQQLNSSLDSQLSTLLLKKEETQGKDLTSDDFRVISGHSKRRCKLLKYFSEVTFDPITASASVLLSQDCLSVTVEHSGFLTWKDYQVSKHIGFRMLCSQEFSSGQYYWEVQPPENKDSNWAVGVAYKNHQDQYQSLGQDSSSWCVRWQNNGEENDNDDNDKVTNIMEGTKDGKVTLPKSQAKESAVKLKVLDLESKKCKLEAYLKKDRIQECLSQDDYKKEGIQALEEHEAEGNNISLESKEEKEGTLTTMQGNNHIPKQSSTGFFASHNQEMNLISQKPPEKIGVFLDCDRGWLSFFFFHVAYIDYGNEEVVARSDLVELPGDLNLAALAKRYQFWGFHLASEPDSAHYLQGKSFLQNLIYGKKLRISMKSECFDGTILVQAFQGNLDIGEEVLKFKFATLNLPGNKSPVSPTMAFQKQTGLWPSRKSQGDCDSTGSLGCMPKLRPVSTNQKVLREQSTCKTLMTASVPEVMAASADSELVKENQQPDAEMVIQHLRSRVNEQMLNEAKLELQTAREEVEQKIQQIDELEKEKNDLQDHAEHLQQELKETRSELQKASEVHPGKDESVEVNMESTAFERFSQLAEKVEEVRRNRESTRCNTAEDRLSEAISVVINNRIVLPPLSETLEMAWEDYRHALMQLKECRSKEELKELVNCKNQACSLLLTAIDDFLMVAGSLPISDRLNTLKDVSSTLMAVFGTVSVDDVQDQSLETFCEWKTQKQHSLKNMRQATEKSLCALSNWAANISKFFCLTETTTVTLEAVVAKVDDLLKQAESDVYEELNVKFFEQNVEDMKIMSTACFIMMQLIKKEEHLLRGLREMYEDNKKFKEDMVQWQNSSPKADELLQIKKHIKSQRSQLRWKLVEVGCLEEADDLDLPEILRKKEEIAEARNALFQQIKQEKEQYAKLCELVKGNFPELLQLYPEADIASYLLSEGLLMKSLDRDIFDAEPMRELSGRRPLVCTEFQYQKVVLKGYSVDEESEGMMIKQAAQYHKARNQHPSSVMPLLGLFFGKSDPLAYIMVPYYSNGSLKALQKLSPLASSEIGRVMRGVLVGLQSLHESCITHASLNANNLFVLSREQGIVGDFDFTKTPEQRAVDCGMVAGSISLVAPELKRGEPPSPASDMYAVGGLMLWLHAPDYTEDVDNEQHIPRLSGLQL</sequence>
<dbReference type="Pfam" id="PF00069">
    <property type="entry name" value="Pkinase"/>
    <property type="match status" value="1"/>
</dbReference>
<evidence type="ECO:0000259" key="6">
    <source>
        <dbReference type="PROSITE" id="PS50188"/>
    </source>
</evidence>
<evidence type="ECO:0000313" key="7">
    <source>
        <dbReference type="EMBL" id="KAF5902676.1"/>
    </source>
</evidence>
<dbReference type="GO" id="GO:0004672">
    <property type="term" value="F:protein kinase activity"/>
    <property type="evidence" value="ECO:0007669"/>
    <property type="project" value="InterPro"/>
</dbReference>
<dbReference type="GO" id="GO:0005524">
    <property type="term" value="F:ATP binding"/>
    <property type="evidence" value="ECO:0007669"/>
    <property type="project" value="InterPro"/>
</dbReference>
<dbReference type="GO" id="GO:0008270">
    <property type="term" value="F:zinc ion binding"/>
    <property type="evidence" value="ECO:0007669"/>
    <property type="project" value="UniProtKB-KW"/>
</dbReference>
<keyword evidence="1" id="KW-0479">Metal-binding</keyword>
<dbReference type="InterPro" id="IPR013320">
    <property type="entry name" value="ConA-like_dom_sf"/>
</dbReference>